<dbReference type="EMBL" id="CP031388">
    <property type="protein sequence ID" value="QPH04438.1"/>
    <property type="molecule type" value="Genomic_DNA"/>
</dbReference>
<accession>A0A7S9PWE5</accession>
<dbReference type="AlphaFoldDB" id="A0A7S9PWE5"/>
<name>A0A7S9PWE5_EPIFF</name>
<evidence type="ECO:0000313" key="2">
    <source>
        <dbReference type="Proteomes" id="UP000594364"/>
    </source>
</evidence>
<sequence length="111" mass="11553">MANHGQPVGASSDVGASFASFGATLRDLKDPQRASDGQSSSASRCLASASDAHTFGTFDTFDTFESVGTLPRAPPVRVAWSADIGRGALLFLSATRAVFRRQVLSGHAARP</sequence>
<protein>
    <submittedName>
        <fullName evidence="1">Uncharacterized protein</fullName>
    </submittedName>
</protein>
<gene>
    <name evidence="1" type="ORF">C2857_001437</name>
</gene>
<proteinExistence type="predicted"/>
<keyword evidence="2" id="KW-1185">Reference proteome</keyword>
<evidence type="ECO:0000313" key="1">
    <source>
        <dbReference type="EMBL" id="QPH04438.1"/>
    </source>
</evidence>
<reference evidence="1 2" key="1">
    <citation type="journal article" date="2018" name="PLoS Genet.">
        <title>Repeat elements organise 3D genome structure and mediate transcription in the filamentous fungus Epichloe festucae.</title>
        <authorList>
            <person name="Winter D.J."/>
            <person name="Ganley A.R.D."/>
            <person name="Young C.A."/>
            <person name="Liachko I."/>
            <person name="Schardl C.L."/>
            <person name="Dupont P.Y."/>
            <person name="Berry D."/>
            <person name="Ram A."/>
            <person name="Scott B."/>
            <person name="Cox M.P."/>
        </authorList>
    </citation>
    <scope>NUCLEOTIDE SEQUENCE [LARGE SCALE GENOMIC DNA]</scope>
    <source>
        <strain evidence="1 2">Fl1</strain>
    </source>
</reference>
<organism evidence="1 2">
    <name type="scientific">Epichloe festucae (strain Fl1)</name>
    <dbReference type="NCBI Taxonomy" id="877507"/>
    <lineage>
        <taxon>Eukaryota</taxon>
        <taxon>Fungi</taxon>
        <taxon>Dikarya</taxon>
        <taxon>Ascomycota</taxon>
        <taxon>Pezizomycotina</taxon>
        <taxon>Sordariomycetes</taxon>
        <taxon>Hypocreomycetidae</taxon>
        <taxon>Hypocreales</taxon>
        <taxon>Clavicipitaceae</taxon>
        <taxon>Epichloe</taxon>
    </lineage>
</organism>
<dbReference type="Proteomes" id="UP000594364">
    <property type="component" value="Chromosome 4"/>
</dbReference>